<sequence length="330" mass="34603">MSGLHVEGVGVSYGELAVLEDLDLVVQRSEVVVLLGPSGSGKTTLLRVVAGLRRPDSGRIRWGGEDLTDIAVHRRGMGLVFQDNALFPHRDVEDNVAFGLRVAGVPVGSRIRQVAEMLRLVGLDGFAARSVDTLSGGEAQRVALARALAPGPRLLLLDEPFGSLDRVLRDRLVGEVGGLLRSLGQTALHVTHDRDEAFAIADRIAVLGKGRIQRIGTPAEVWAEPGTVYVARCLGHENLIELDSGGRCPLGRLAKGAGTVLVHGDRVVIGPAGDSSGPVGTVLESVFRGETTLVRIRVGDLVIGVPSTARLGVGSEVAVILEPGAVIPLG</sequence>
<keyword evidence="2" id="KW-1003">Cell membrane</keyword>
<keyword evidence="1" id="KW-0813">Transport</keyword>
<evidence type="ECO:0000256" key="1">
    <source>
        <dbReference type="ARBA" id="ARBA00022448"/>
    </source>
</evidence>
<evidence type="ECO:0000256" key="4">
    <source>
        <dbReference type="ARBA" id="ARBA00022741"/>
    </source>
</evidence>
<dbReference type="EMBL" id="UINC01050625">
    <property type="protein sequence ID" value="SVB63808.1"/>
    <property type="molecule type" value="Genomic_DNA"/>
</dbReference>
<proteinExistence type="predicted"/>
<evidence type="ECO:0000256" key="7">
    <source>
        <dbReference type="ARBA" id="ARBA00023065"/>
    </source>
</evidence>
<dbReference type="SMART" id="SM00382">
    <property type="entry name" value="AAA"/>
    <property type="match status" value="1"/>
</dbReference>
<dbReference type="Gene3D" id="3.40.50.300">
    <property type="entry name" value="P-loop containing nucleotide triphosphate hydrolases"/>
    <property type="match status" value="1"/>
</dbReference>
<dbReference type="PANTHER" id="PTHR42781">
    <property type="entry name" value="SPERMIDINE/PUTRESCINE IMPORT ATP-BINDING PROTEIN POTA"/>
    <property type="match status" value="1"/>
</dbReference>
<keyword evidence="8" id="KW-0472">Membrane</keyword>
<evidence type="ECO:0000256" key="8">
    <source>
        <dbReference type="ARBA" id="ARBA00023136"/>
    </source>
</evidence>
<evidence type="ECO:0000256" key="6">
    <source>
        <dbReference type="ARBA" id="ARBA00023004"/>
    </source>
</evidence>
<evidence type="ECO:0000313" key="10">
    <source>
        <dbReference type="EMBL" id="SVB63808.1"/>
    </source>
</evidence>
<dbReference type="Pfam" id="PF00005">
    <property type="entry name" value="ABC_tran"/>
    <property type="match status" value="1"/>
</dbReference>
<dbReference type="AlphaFoldDB" id="A0A382FL47"/>
<dbReference type="CDD" id="cd03259">
    <property type="entry name" value="ABC_Carb_Solutes_like"/>
    <property type="match status" value="1"/>
</dbReference>
<dbReference type="FunFam" id="3.40.50.300:FF:000425">
    <property type="entry name" value="Probable ABC transporter, ATP-binding subunit"/>
    <property type="match status" value="1"/>
</dbReference>
<dbReference type="PROSITE" id="PS00211">
    <property type="entry name" value="ABC_TRANSPORTER_1"/>
    <property type="match status" value="1"/>
</dbReference>
<dbReference type="SUPFAM" id="SSF52540">
    <property type="entry name" value="P-loop containing nucleoside triphosphate hydrolases"/>
    <property type="match status" value="1"/>
</dbReference>
<dbReference type="InterPro" id="IPR003439">
    <property type="entry name" value="ABC_transporter-like_ATP-bd"/>
</dbReference>
<dbReference type="InterPro" id="IPR027417">
    <property type="entry name" value="P-loop_NTPase"/>
</dbReference>
<dbReference type="GO" id="GO:0015408">
    <property type="term" value="F:ABC-type ferric iron transporter activity"/>
    <property type="evidence" value="ECO:0007669"/>
    <property type="project" value="InterPro"/>
</dbReference>
<keyword evidence="3" id="KW-0410">Iron transport</keyword>
<keyword evidence="7" id="KW-0406">Ion transport</keyword>
<evidence type="ECO:0000259" key="9">
    <source>
        <dbReference type="PROSITE" id="PS50893"/>
    </source>
</evidence>
<evidence type="ECO:0000256" key="2">
    <source>
        <dbReference type="ARBA" id="ARBA00022475"/>
    </source>
</evidence>
<protein>
    <recommendedName>
        <fullName evidence="9">ABC transporter domain-containing protein</fullName>
    </recommendedName>
</protein>
<dbReference type="GO" id="GO:0016020">
    <property type="term" value="C:membrane"/>
    <property type="evidence" value="ECO:0007669"/>
    <property type="project" value="InterPro"/>
</dbReference>
<dbReference type="GO" id="GO:0005524">
    <property type="term" value="F:ATP binding"/>
    <property type="evidence" value="ECO:0007669"/>
    <property type="project" value="UniProtKB-KW"/>
</dbReference>
<dbReference type="InterPro" id="IPR003593">
    <property type="entry name" value="AAA+_ATPase"/>
</dbReference>
<evidence type="ECO:0000256" key="3">
    <source>
        <dbReference type="ARBA" id="ARBA00022496"/>
    </source>
</evidence>
<dbReference type="GO" id="GO:0016887">
    <property type="term" value="F:ATP hydrolysis activity"/>
    <property type="evidence" value="ECO:0007669"/>
    <property type="project" value="InterPro"/>
</dbReference>
<name>A0A382FL47_9ZZZZ</name>
<dbReference type="PANTHER" id="PTHR42781:SF4">
    <property type="entry name" value="SPERMIDINE_PUTRESCINE IMPORT ATP-BINDING PROTEIN POTA"/>
    <property type="match status" value="1"/>
</dbReference>
<dbReference type="InterPro" id="IPR050093">
    <property type="entry name" value="ABC_SmlMolc_Importer"/>
</dbReference>
<organism evidence="10">
    <name type="scientific">marine metagenome</name>
    <dbReference type="NCBI Taxonomy" id="408172"/>
    <lineage>
        <taxon>unclassified sequences</taxon>
        <taxon>metagenomes</taxon>
        <taxon>ecological metagenomes</taxon>
    </lineage>
</organism>
<reference evidence="10" key="1">
    <citation type="submission" date="2018-05" db="EMBL/GenBank/DDBJ databases">
        <authorList>
            <person name="Lanie J.A."/>
            <person name="Ng W.-L."/>
            <person name="Kazmierczak K.M."/>
            <person name="Andrzejewski T.M."/>
            <person name="Davidsen T.M."/>
            <person name="Wayne K.J."/>
            <person name="Tettelin H."/>
            <person name="Glass J.I."/>
            <person name="Rusch D."/>
            <person name="Podicherti R."/>
            <person name="Tsui H.-C.T."/>
            <person name="Winkler M.E."/>
        </authorList>
    </citation>
    <scope>NUCLEOTIDE SEQUENCE</scope>
</reference>
<dbReference type="InterPro" id="IPR015853">
    <property type="entry name" value="ABC_transpr_FbpC"/>
</dbReference>
<keyword evidence="5" id="KW-0067">ATP-binding</keyword>
<feature type="domain" description="ABC transporter" evidence="9">
    <location>
        <begin position="4"/>
        <end position="234"/>
    </location>
</feature>
<evidence type="ECO:0000256" key="5">
    <source>
        <dbReference type="ARBA" id="ARBA00022840"/>
    </source>
</evidence>
<accession>A0A382FL47</accession>
<dbReference type="PROSITE" id="PS50893">
    <property type="entry name" value="ABC_TRANSPORTER_2"/>
    <property type="match status" value="1"/>
</dbReference>
<gene>
    <name evidence="10" type="ORF">METZ01_LOCUS216662</name>
</gene>
<keyword evidence="6" id="KW-0408">Iron</keyword>
<keyword evidence="4" id="KW-0547">Nucleotide-binding</keyword>
<dbReference type="InterPro" id="IPR017871">
    <property type="entry name" value="ABC_transporter-like_CS"/>
</dbReference>